<organism evidence="2 3">
    <name type="scientific">Mycolicibacterium chubuense</name>
    <name type="common">Mycobacterium chubuense</name>
    <dbReference type="NCBI Taxonomy" id="1800"/>
    <lineage>
        <taxon>Bacteria</taxon>
        <taxon>Bacillati</taxon>
        <taxon>Actinomycetota</taxon>
        <taxon>Actinomycetes</taxon>
        <taxon>Mycobacteriales</taxon>
        <taxon>Mycobacteriaceae</taxon>
        <taxon>Mycolicibacterium</taxon>
    </lineage>
</organism>
<name>A0A0J6WQ69_MYCCU</name>
<dbReference type="PANTHER" id="PTHR46438">
    <property type="entry name" value="ALPHA/BETA-HYDROLASES SUPERFAMILY PROTEIN"/>
    <property type="match status" value="1"/>
</dbReference>
<dbReference type="InterPro" id="IPR029058">
    <property type="entry name" value="AB_hydrolase_fold"/>
</dbReference>
<proteinExistence type="predicted"/>
<dbReference type="EC" id="3.1.1.3" evidence="2"/>
<sequence length="203" mass="22128">MTDMVDAAERYLDECALDRPHLAGNSMGGFVAIELARRGRAATVCAFSPGGFWTSGDGFQQRAFGRLQRGVALGRFTRPLLPVIYRSSTLRRIILRDVAFRADRISATRALEFIDDGIGCAVLADLCAAEWLIEYLEPPPCPITVVWGEKETLLPPGVLDRVERIPQASVIVLPDVGHVPMVDDPRLVARTILARTGAIAGDD</sequence>
<evidence type="ECO:0000313" key="3">
    <source>
        <dbReference type="Proteomes" id="UP000036176"/>
    </source>
</evidence>
<keyword evidence="3" id="KW-1185">Reference proteome</keyword>
<dbReference type="PATRIC" id="fig|1800.3.peg.735"/>
<dbReference type="Proteomes" id="UP000036176">
    <property type="component" value="Unassembled WGS sequence"/>
</dbReference>
<comment type="caution">
    <text evidence="2">The sequence shown here is derived from an EMBL/GenBank/DDBJ whole genome shotgun (WGS) entry which is preliminary data.</text>
</comment>
<evidence type="ECO:0000313" key="2">
    <source>
        <dbReference type="EMBL" id="KMO84278.1"/>
    </source>
</evidence>
<dbReference type="Pfam" id="PF12697">
    <property type="entry name" value="Abhydrolase_6"/>
    <property type="match status" value="1"/>
</dbReference>
<reference evidence="2 3" key="1">
    <citation type="journal article" date="2015" name="Genome Biol. Evol.">
        <title>Characterization of Three Mycobacterium spp. with Potential Use in Bioremediation by Genome Sequencing and Comparative Genomics.</title>
        <authorList>
            <person name="Das S."/>
            <person name="Pettersson B.M."/>
            <person name="Behra P.R."/>
            <person name="Ramesh M."/>
            <person name="Dasgupta S."/>
            <person name="Bhattacharya A."/>
            <person name="Kirsebom L.A."/>
        </authorList>
    </citation>
    <scope>NUCLEOTIDE SEQUENCE [LARGE SCALE GENOMIC DNA]</scope>
    <source>
        <strain evidence="2 3">DSM 44219</strain>
    </source>
</reference>
<dbReference type="PANTHER" id="PTHR46438:SF11">
    <property type="entry name" value="LIPASE-RELATED"/>
    <property type="match status" value="1"/>
</dbReference>
<dbReference type="AlphaFoldDB" id="A0A0J6WQ69"/>
<dbReference type="GO" id="GO:0004806">
    <property type="term" value="F:triacylglycerol lipase activity"/>
    <property type="evidence" value="ECO:0007669"/>
    <property type="project" value="UniProtKB-EC"/>
</dbReference>
<feature type="domain" description="AB hydrolase-1" evidence="1">
    <location>
        <begin position="5"/>
        <end position="190"/>
    </location>
</feature>
<dbReference type="EMBL" id="JYNX01000017">
    <property type="protein sequence ID" value="KMO84278.1"/>
    <property type="molecule type" value="Genomic_DNA"/>
</dbReference>
<dbReference type="Gene3D" id="3.40.50.1820">
    <property type="entry name" value="alpha/beta hydrolase"/>
    <property type="match status" value="1"/>
</dbReference>
<keyword evidence="2" id="KW-0378">Hydrolase</keyword>
<evidence type="ECO:0000259" key="1">
    <source>
        <dbReference type="Pfam" id="PF12697"/>
    </source>
</evidence>
<protein>
    <submittedName>
        <fullName evidence="2">Lipase 1</fullName>
        <ecNumber evidence="2">3.1.1.3</ecNumber>
    </submittedName>
</protein>
<accession>A0A0J6WQ69</accession>
<dbReference type="InterPro" id="IPR000073">
    <property type="entry name" value="AB_hydrolase_1"/>
</dbReference>
<dbReference type="SUPFAM" id="SSF53474">
    <property type="entry name" value="alpha/beta-Hydrolases"/>
    <property type="match status" value="1"/>
</dbReference>
<gene>
    <name evidence="2" type="primary">lip1</name>
    <name evidence="2" type="ORF">MCHUDSM44219_00729</name>
</gene>